<evidence type="ECO:0000313" key="3">
    <source>
        <dbReference type="EMBL" id="EMG11093.1"/>
    </source>
</evidence>
<dbReference type="EMBL" id="AFME02000197">
    <property type="protein sequence ID" value="EMG11093.1"/>
    <property type="molecule type" value="Genomic_DNA"/>
</dbReference>
<dbReference type="Gene3D" id="3.20.20.140">
    <property type="entry name" value="Metal-dependent hydrolases"/>
    <property type="match status" value="2"/>
</dbReference>
<dbReference type="PANTHER" id="PTHR43794:SF11">
    <property type="entry name" value="AMIDOHYDROLASE-RELATED DOMAIN-CONTAINING PROTEIN"/>
    <property type="match status" value="1"/>
</dbReference>
<dbReference type="Pfam" id="PF01979">
    <property type="entry name" value="Amidohydro_1"/>
    <property type="match status" value="1"/>
</dbReference>
<feature type="domain" description="Amidohydrolase-related" evidence="2">
    <location>
        <begin position="186"/>
        <end position="325"/>
    </location>
</feature>
<keyword evidence="1 3" id="KW-0378">Hydrolase</keyword>
<dbReference type="InterPro" id="IPR006680">
    <property type="entry name" value="Amidohydro-rel"/>
</dbReference>
<organism evidence="3 4">
    <name type="scientific">Leptospira interrogans serovar Grippotyphosa str. LT2186</name>
    <dbReference type="NCBI Taxonomy" id="1001599"/>
    <lineage>
        <taxon>Bacteria</taxon>
        <taxon>Pseudomonadati</taxon>
        <taxon>Spirochaetota</taxon>
        <taxon>Spirochaetia</taxon>
        <taxon>Leptospirales</taxon>
        <taxon>Leptospiraceae</taxon>
        <taxon>Leptospira</taxon>
    </lineage>
</organism>
<dbReference type="PANTHER" id="PTHR43794">
    <property type="entry name" value="AMINOHYDROLASE SSNA-RELATED"/>
    <property type="match status" value="1"/>
</dbReference>
<comment type="caution">
    <text evidence="3">The sequence shown here is derived from an EMBL/GenBank/DDBJ whole genome shotgun (WGS) entry which is preliminary data.</text>
</comment>
<reference evidence="3 4" key="1">
    <citation type="submission" date="2013-02" db="EMBL/GenBank/DDBJ databases">
        <authorList>
            <person name="Harkins D.M."/>
            <person name="Durkin A.S."/>
            <person name="Brinkac L.M."/>
            <person name="Haft D.H."/>
            <person name="Selengut J.D."/>
            <person name="Sanka R."/>
            <person name="DePew J."/>
            <person name="Purushe J."/>
            <person name="Tulsiani S.M."/>
            <person name="Graham G.C."/>
            <person name="Burns M.-A."/>
            <person name="Dohnt M.F."/>
            <person name="Smythe L.D."/>
            <person name="McKay D.B."/>
            <person name="Craig S.B."/>
            <person name="Vinetz J.M."/>
            <person name="Sutton G.G."/>
            <person name="Nierman W.C."/>
            <person name="Fouts D.E."/>
        </authorList>
    </citation>
    <scope>NUCLEOTIDE SEQUENCE [LARGE SCALE GENOMIC DNA]</scope>
    <source>
        <strain evidence="3 4">LT2186</strain>
    </source>
</reference>
<evidence type="ECO:0000313" key="4">
    <source>
        <dbReference type="Proteomes" id="UP000011776"/>
    </source>
</evidence>
<dbReference type="InterPro" id="IPR032466">
    <property type="entry name" value="Metal_Hydrolase"/>
</dbReference>
<dbReference type="BioCyc" id="LINT1001599:G11K9-2460-MONOMER"/>
<sequence>MEYELVNACIVTKDRWISNGSIVIKDGIIASVNAGGPPAGKRIRLNLNGLYVYPGLINGHDHLLSTYLPRVAPSKPYLNWLPWDNDLKSSIVFSERQQLDPEQLYLLGSYKNLISGVTSVQDHIPHFVQDPFIETMPVRILNRFTLSHSICTYSLDWGDGPEEEYAKALKQDIPYITCIAEGFDSESRDSLKNLYQLGCLGEHTVLVHGIVLSESDITLIAQKKSHLVWCPEANLFLYERTTDIKDVLKHGVNVCLGTDSSICGSLNLLEEIKNARKFYQTEYGEDLSPKTLFEMVTSNPAKAFRIEKQLGSIEVGKIADLTILTRNFEDPYLNLCESNLNSIRLVLRDGLPVYGDISLKSFFEESGVRVEKISIENAEKYLVASPGKLLESLVVSLGYKKDLAFFPYKKNLITLSR</sequence>
<dbReference type="Proteomes" id="UP000011776">
    <property type="component" value="Unassembled WGS sequence"/>
</dbReference>
<dbReference type="GO" id="GO:0016810">
    <property type="term" value="F:hydrolase activity, acting on carbon-nitrogen (but not peptide) bonds"/>
    <property type="evidence" value="ECO:0007669"/>
    <property type="project" value="InterPro"/>
</dbReference>
<evidence type="ECO:0000256" key="1">
    <source>
        <dbReference type="ARBA" id="ARBA00022801"/>
    </source>
</evidence>
<dbReference type="InterPro" id="IPR011059">
    <property type="entry name" value="Metal-dep_hydrolase_composite"/>
</dbReference>
<gene>
    <name evidence="3" type="ORF">LEP1GSC151_4661</name>
</gene>
<dbReference type="SUPFAM" id="SSF51338">
    <property type="entry name" value="Composite domain of metallo-dependent hydrolases"/>
    <property type="match status" value="1"/>
</dbReference>
<dbReference type="InterPro" id="IPR050287">
    <property type="entry name" value="MTA/SAH_deaminase"/>
</dbReference>
<proteinExistence type="predicted"/>
<accession>M3GWL7</accession>
<evidence type="ECO:0000259" key="2">
    <source>
        <dbReference type="Pfam" id="PF01979"/>
    </source>
</evidence>
<protein>
    <submittedName>
        <fullName evidence="3">Amidohydrolase</fullName>
    </submittedName>
</protein>
<dbReference type="Gene3D" id="2.30.40.10">
    <property type="entry name" value="Urease, subunit C, domain 1"/>
    <property type="match status" value="1"/>
</dbReference>
<dbReference type="FunFam" id="3.20.20.140:FF:000080">
    <property type="entry name" value="Amidohydrolase"/>
    <property type="match status" value="1"/>
</dbReference>
<dbReference type="SUPFAM" id="SSF51556">
    <property type="entry name" value="Metallo-dependent hydrolases"/>
    <property type="match status" value="1"/>
</dbReference>
<name>M3GWL7_LEPIR</name>
<dbReference type="AlphaFoldDB" id="M3GWL7"/>